<sequence length="207" mass="22478">MESKYPEDIRIKVVSMGDGGTGKSCLIKRFCEGKFVSRYISTIGVDFGVKPVTIAGCRVKVNFWDLSGHPEFFEIRNEFYRDTQGVILTYDVTNRASFDALGDWLEEASKYGAPSFVAFVAANKVDKKRVVSTAEGRAWAEERGLQYFETSANSGQNVDDMFNTLFKTVFAKIERPVAGVAGAAAAMPEAAASGGAGASGGGRRRKK</sequence>
<dbReference type="PANTHER" id="PTHR47979">
    <property type="entry name" value="DRAB11-RELATED"/>
    <property type="match status" value="1"/>
</dbReference>
<dbReference type="SMART" id="SM00176">
    <property type="entry name" value="RAN"/>
    <property type="match status" value="1"/>
</dbReference>
<dbReference type="GO" id="GO:0005525">
    <property type="term" value="F:GTP binding"/>
    <property type="evidence" value="ECO:0007669"/>
    <property type="project" value="InterPro"/>
</dbReference>
<dbReference type="AlphaFoldDB" id="A0A7S1CBJ8"/>
<dbReference type="PROSITE" id="PS51421">
    <property type="entry name" value="RAS"/>
    <property type="match status" value="1"/>
</dbReference>
<dbReference type="InterPro" id="IPR050209">
    <property type="entry name" value="Rab_GTPases_membrane_traffic"/>
</dbReference>
<dbReference type="PRINTS" id="PR00449">
    <property type="entry name" value="RASTRNSFRMNG"/>
</dbReference>
<dbReference type="SUPFAM" id="SSF52540">
    <property type="entry name" value="P-loop containing nucleoside triphosphate hydrolases"/>
    <property type="match status" value="1"/>
</dbReference>
<dbReference type="SMART" id="SM00174">
    <property type="entry name" value="RHO"/>
    <property type="match status" value="1"/>
</dbReference>
<comment type="similarity">
    <text evidence="1">Belongs to the small GTPase superfamily. Rab family.</text>
</comment>
<accession>A0A7S1CBJ8</accession>
<dbReference type="Gene3D" id="3.40.50.300">
    <property type="entry name" value="P-loop containing nucleotide triphosphate hydrolases"/>
    <property type="match status" value="1"/>
</dbReference>
<evidence type="ECO:0000256" key="1">
    <source>
        <dbReference type="ARBA" id="ARBA00006270"/>
    </source>
</evidence>
<proteinExistence type="inferred from homology"/>
<protein>
    <submittedName>
        <fullName evidence="2">Uncharacterized protein</fullName>
    </submittedName>
</protein>
<reference evidence="2" key="1">
    <citation type="submission" date="2021-01" db="EMBL/GenBank/DDBJ databases">
        <authorList>
            <person name="Corre E."/>
            <person name="Pelletier E."/>
            <person name="Niang G."/>
            <person name="Scheremetjew M."/>
            <person name="Finn R."/>
            <person name="Kale V."/>
            <person name="Holt S."/>
            <person name="Cochrane G."/>
            <person name="Meng A."/>
            <person name="Brown T."/>
            <person name="Cohen L."/>
        </authorList>
    </citation>
    <scope>NUCLEOTIDE SEQUENCE</scope>
    <source>
        <strain evidence="2">Ms1</strain>
    </source>
</reference>
<dbReference type="FunFam" id="3.40.50.300:FF:001447">
    <property type="entry name" value="Ras-related protein Rab-1B"/>
    <property type="match status" value="1"/>
</dbReference>
<dbReference type="SMART" id="SM00175">
    <property type="entry name" value="RAB"/>
    <property type="match status" value="1"/>
</dbReference>
<dbReference type="NCBIfam" id="TIGR00231">
    <property type="entry name" value="small_GTP"/>
    <property type="match status" value="1"/>
</dbReference>
<name>A0A7S1CBJ8_9STRA</name>
<dbReference type="Pfam" id="PF00071">
    <property type="entry name" value="Ras"/>
    <property type="match status" value="1"/>
</dbReference>
<organism evidence="2">
    <name type="scientific">Bicosoecida sp. CB-2014</name>
    <dbReference type="NCBI Taxonomy" id="1486930"/>
    <lineage>
        <taxon>Eukaryota</taxon>
        <taxon>Sar</taxon>
        <taxon>Stramenopiles</taxon>
        <taxon>Bigyra</taxon>
        <taxon>Opalozoa</taxon>
        <taxon>Bicosoecida</taxon>
    </lineage>
</organism>
<dbReference type="InterPro" id="IPR001806">
    <property type="entry name" value="Small_GTPase"/>
</dbReference>
<dbReference type="InterPro" id="IPR027417">
    <property type="entry name" value="P-loop_NTPase"/>
</dbReference>
<dbReference type="PROSITE" id="PS51419">
    <property type="entry name" value="RAB"/>
    <property type="match status" value="1"/>
</dbReference>
<dbReference type="InterPro" id="IPR005225">
    <property type="entry name" value="Small_GTP-bd"/>
</dbReference>
<evidence type="ECO:0000313" key="2">
    <source>
        <dbReference type="EMBL" id="CAD8913564.1"/>
    </source>
</evidence>
<dbReference type="CDD" id="cd04119">
    <property type="entry name" value="RJL"/>
    <property type="match status" value="1"/>
</dbReference>
<gene>
    <name evidence="2" type="ORF">BSP0115_LOCUS6816</name>
</gene>
<dbReference type="SMART" id="SM00173">
    <property type="entry name" value="RAS"/>
    <property type="match status" value="1"/>
</dbReference>
<dbReference type="GO" id="GO:0003924">
    <property type="term" value="F:GTPase activity"/>
    <property type="evidence" value="ECO:0007669"/>
    <property type="project" value="InterPro"/>
</dbReference>
<dbReference type="EMBL" id="HBFS01009921">
    <property type="protein sequence ID" value="CAD8913564.1"/>
    <property type="molecule type" value="Transcribed_RNA"/>
</dbReference>